<dbReference type="Gene3D" id="3.40.50.2300">
    <property type="match status" value="1"/>
</dbReference>
<gene>
    <name evidence="1" type="ORF">J5Y09_15025</name>
</gene>
<accession>A0ABS4AWT6</accession>
<organism evidence="1 2">
    <name type="scientific">Roseomonas nitratireducens</name>
    <dbReference type="NCBI Taxonomy" id="2820810"/>
    <lineage>
        <taxon>Bacteria</taxon>
        <taxon>Pseudomonadati</taxon>
        <taxon>Pseudomonadota</taxon>
        <taxon>Alphaproteobacteria</taxon>
        <taxon>Acetobacterales</taxon>
        <taxon>Roseomonadaceae</taxon>
        <taxon>Roseomonas</taxon>
    </lineage>
</organism>
<dbReference type="RefSeq" id="WP_209352625.1">
    <property type="nucleotide sequence ID" value="NZ_JAGIYZ010000014.1"/>
</dbReference>
<evidence type="ECO:0008006" key="3">
    <source>
        <dbReference type="Google" id="ProtNLM"/>
    </source>
</evidence>
<dbReference type="InterPro" id="IPR011006">
    <property type="entry name" value="CheY-like_superfamily"/>
</dbReference>
<evidence type="ECO:0000313" key="1">
    <source>
        <dbReference type="EMBL" id="MBP0465236.1"/>
    </source>
</evidence>
<proteinExistence type="predicted"/>
<reference evidence="1 2" key="1">
    <citation type="submission" date="2021-03" db="EMBL/GenBank/DDBJ databases">
        <authorList>
            <person name="So Y."/>
        </authorList>
    </citation>
    <scope>NUCLEOTIDE SEQUENCE [LARGE SCALE GENOMIC DNA]</scope>
    <source>
        <strain evidence="1 2">PWR1</strain>
    </source>
</reference>
<comment type="caution">
    <text evidence="1">The sequence shown here is derived from an EMBL/GenBank/DDBJ whole genome shotgun (WGS) entry which is preliminary data.</text>
</comment>
<dbReference type="EMBL" id="JAGIYZ010000014">
    <property type="protein sequence ID" value="MBP0465236.1"/>
    <property type="molecule type" value="Genomic_DNA"/>
</dbReference>
<name>A0ABS4AWT6_9PROT</name>
<dbReference type="Proteomes" id="UP000680815">
    <property type="component" value="Unassembled WGS sequence"/>
</dbReference>
<sequence>MTQTVIIVDDNVLSARLYKAILAPLDCRVLVASSAAEAARLAGALQSTAMLETIDTAPRWEQDDEPGEMSQARPLFLVAAARELETMQEVARNTGGDAVTLRKPVARDGLETLVRRHFGAGH</sequence>
<evidence type="ECO:0000313" key="2">
    <source>
        <dbReference type="Proteomes" id="UP000680815"/>
    </source>
</evidence>
<protein>
    <recommendedName>
        <fullName evidence="3">Response regulator</fullName>
    </recommendedName>
</protein>
<keyword evidence="2" id="KW-1185">Reference proteome</keyword>
<dbReference type="SUPFAM" id="SSF52172">
    <property type="entry name" value="CheY-like"/>
    <property type="match status" value="1"/>
</dbReference>